<feature type="domain" description="Disease resistance R13L4/SHOC-2-like LRR" evidence="10">
    <location>
        <begin position="564"/>
        <end position="852"/>
    </location>
</feature>
<dbReference type="Gene3D" id="3.40.50.300">
    <property type="entry name" value="P-loop containing nucleotide triphosphate hydrolases"/>
    <property type="match status" value="1"/>
</dbReference>
<dbReference type="Proteomes" id="UP000593564">
    <property type="component" value="Unassembled WGS sequence"/>
</dbReference>
<dbReference type="GO" id="GO:0098542">
    <property type="term" value="P:defense response to other organism"/>
    <property type="evidence" value="ECO:0007669"/>
    <property type="project" value="TreeGrafter"/>
</dbReference>
<evidence type="ECO:0000256" key="5">
    <source>
        <dbReference type="ARBA" id="ARBA00022821"/>
    </source>
</evidence>
<dbReference type="FunFam" id="1.10.10.10:FF:000322">
    <property type="entry name" value="Probable disease resistance protein At1g63360"/>
    <property type="match status" value="1"/>
</dbReference>
<dbReference type="InterPro" id="IPR002182">
    <property type="entry name" value="NB-ARC"/>
</dbReference>
<evidence type="ECO:0000256" key="6">
    <source>
        <dbReference type="ARBA" id="ARBA00022840"/>
    </source>
</evidence>
<gene>
    <name evidence="11" type="ORF">HYC85_015988</name>
</gene>
<evidence type="ECO:0000259" key="7">
    <source>
        <dbReference type="Pfam" id="PF00931"/>
    </source>
</evidence>
<dbReference type="InterPro" id="IPR044974">
    <property type="entry name" value="Disease_R_plants"/>
</dbReference>
<dbReference type="PRINTS" id="PR00364">
    <property type="entry name" value="DISEASERSIST"/>
</dbReference>
<evidence type="ECO:0000256" key="2">
    <source>
        <dbReference type="ARBA" id="ARBA00022614"/>
    </source>
</evidence>
<evidence type="ECO:0000259" key="8">
    <source>
        <dbReference type="Pfam" id="PF18052"/>
    </source>
</evidence>
<dbReference type="Pfam" id="PF23559">
    <property type="entry name" value="WHD_DRP"/>
    <property type="match status" value="1"/>
</dbReference>
<dbReference type="InterPro" id="IPR032675">
    <property type="entry name" value="LRR_dom_sf"/>
</dbReference>
<sequence>MAGIALAGAAAVLRQTVGVLGDQVLKEGSRLSRLREDIVWIECEMRHIQAYLEDAEAKQGGSRRVANLVIDIRDLACDVEDIMQKYFPRIASHRGKKFLSCLKSATCIICYGYDARNFAVEIEGIKRRVENINRVRQTYGINESSGSGGRDMWDERRSFPHIDEPNVVGFEEHIKDLVAKMLNKELQCRVISIIGMAGLGKTTLAKKVFKSAQHNFGRSAWIYVSQQPNIRELLLDIARQVGLEKEKEKGEEKEKWEKNIEVNLFKFLSKHRYVIVLDDMWHIETWNAIKNAIPTNTKNGSRIILTTRNNYVGTHVGGRSSLHELQPLNEENSRKLFFRMVMVEASDPPQLENIGEQILKRCGGVPLAIVLAAGLLLLRERSENEWKGILEGMGQDQDQCSEIFRLSYKDLPTNLKSCFLYFGLFPEDHEISAFKLVNLWAAEGFIQGSGVREVEDVGDDYLNHLIARNLIQVVRRRFDGKVRICRIHDILHDLCIREAKEINFFNIQNDVITCNRGTGVRRVTTHGSNFEDYISLNYRTPRIRAMLCFSGDLSNVRRKMFKNFLRDFEFLRVLSVKCDYYYYRGRLPNEVGNLRNLYYLGLGFKNSIEIPHTISNLKGLLTFDVRDCCGVILPDVFWTMKQLRHILLPPPSCVPLFCGINLDRVFYRTEISLPNLQTLYGLQEKVSGDFSFLHKLVNLRRLGVHSSERIIEILSDPTLVLTKLEKLLLSNIRGETLRTCNLSRYHNLLSLKLRHFRHMAELPQHDKLPPNLTKLTLSCDCLVKDPMETLKKLPKLKILKLYSKSYLGSKMVCPGAPGCNFPQLEVSEIQFLEELLIVEEGGMRRLEELIVEEGGMPQLKELGIFGVSGDYPTTTVFGQVRSACPTFEDGDVGDVGDKNLCSWRC</sequence>
<evidence type="ECO:0000259" key="9">
    <source>
        <dbReference type="Pfam" id="PF23559"/>
    </source>
</evidence>
<dbReference type="GO" id="GO:0051607">
    <property type="term" value="P:defense response to virus"/>
    <property type="evidence" value="ECO:0007669"/>
    <property type="project" value="UniProtKB-ARBA"/>
</dbReference>
<dbReference type="CDD" id="cd14798">
    <property type="entry name" value="RX-CC_like"/>
    <property type="match status" value="1"/>
</dbReference>
<dbReference type="InterPro" id="IPR038005">
    <property type="entry name" value="RX-like_CC"/>
</dbReference>
<name>A0A7J7GYJ8_CAMSI</name>
<dbReference type="InterPro" id="IPR058922">
    <property type="entry name" value="WHD_DRP"/>
</dbReference>
<reference evidence="11 12" key="2">
    <citation type="submission" date="2020-07" db="EMBL/GenBank/DDBJ databases">
        <title>Genome assembly of wild tea tree DASZ reveals pedigree and selection history of tea varieties.</title>
        <authorList>
            <person name="Zhang W."/>
        </authorList>
    </citation>
    <scope>NUCLEOTIDE SEQUENCE [LARGE SCALE GENOMIC DNA]</scope>
    <source>
        <strain evidence="12">cv. G240</strain>
        <tissue evidence="11">Leaf</tissue>
    </source>
</reference>
<protein>
    <recommendedName>
        <fullName evidence="13">AAA+ ATPase domain-containing protein</fullName>
    </recommendedName>
</protein>
<dbReference type="AlphaFoldDB" id="A0A7J7GYJ8"/>
<dbReference type="Gene3D" id="1.20.5.4130">
    <property type="match status" value="1"/>
</dbReference>
<dbReference type="InterPro" id="IPR042197">
    <property type="entry name" value="Apaf_helical"/>
</dbReference>
<proteinExistence type="inferred from homology"/>
<evidence type="ECO:0000256" key="4">
    <source>
        <dbReference type="ARBA" id="ARBA00022741"/>
    </source>
</evidence>
<dbReference type="InterPro" id="IPR041118">
    <property type="entry name" value="Rx_N"/>
</dbReference>
<keyword evidence="12" id="KW-1185">Reference proteome</keyword>
<evidence type="ECO:0000256" key="3">
    <source>
        <dbReference type="ARBA" id="ARBA00022737"/>
    </source>
</evidence>
<dbReference type="Gene3D" id="1.10.10.10">
    <property type="entry name" value="Winged helix-like DNA-binding domain superfamily/Winged helix DNA-binding domain"/>
    <property type="match status" value="1"/>
</dbReference>
<dbReference type="SUPFAM" id="SSF52540">
    <property type="entry name" value="P-loop containing nucleoside triphosphate hydrolases"/>
    <property type="match status" value="1"/>
</dbReference>
<dbReference type="GO" id="GO:0005524">
    <property type="term" value="F:ATP binding"/>
    <property type="evidence" value="ECO:0007669"/>
    <property type="project" value="UniProtKB-KW"/>
</dbReference>
<dbReference type="Pfam" id="PF00931">
    <property type="entry name" value="NB-ARC"/>
    <property type="match status" value="1"/>
</dbReference>
<dbReference type="InterPro" id="IPR055414">
    <property type="entry name" value="LRR_R13L4/SHOC2-like"/>
</dbReference>
<feature type="domain" description="Disease resistance protein winged helix" evidence="9">
    <location>
        <begin position="424"/>
        <end position="495"/>
    </location>
</feature>
<reference evidence="12" key="1">
    <citation type="journal article" date="2020" name="Nat. Commun.">
        <title>Genome assembly of wild tea tree DASZ reveals pedigree and selection history of tea varieties.</title>
        <authorList>
            <person name="Zhang W."/>
            <person name="Zhang Y."/>
            <person name="Qiu H."/>
            <person name="Guo Y."/>
            <person name="Wan H."/>
            <person name="Zhang X."/>
            <person name="Scossa F."/>
            <person name="Alseekh S."/>
            <person name="Zhang Q."/>
            <person name="Wang P."/>
            <person name="Xu L."/>
            <person name="Schmidt M.H."/>
            <person name="Jia X."/>
            <person name="Li D."/>
            <person name="Zhu A."/>
            <person name="Guo F."/>
            <person name="Chen W."/>
            <person name="Ni D."/>
            <person name="Usadel B."/>
            <person name="Fernie A.R."/>
            <person name="Wen W."/>
        </authorList>
    </citation>
    <scope>NUCLEOTIDE SEQUENCE [LARGE SCALE GENOMIC DNA]</scope>
    <source>
        <strain evidence="12">cv. G240</strain>
    </source>
</reference>
<keyword evidence="4" id="KW-0547">Nucleotide-binding</keyword>
<accession>A0A7J7GYJ8</accession>
<evidence type="ECO:0000313" key="11">
    <source>
        <dbReference type="EMBL" id="KAF5945760.1"/>
    </source>
</evidence>
<dbReference type="FunFam" id="3.40.50.300:FF:001091">
    <property type="entry name" value="Probable disease resistance protein At1g61300"/>
    <property type="match status" value="1"/>
</dbReference>
<dbReference type="GO" id="GO:0043531">
    <property type="term" value="F:ADP binding"/>
    <property type="evidence" value="ECO:0007669"/>
    <property type="project" value="InterPro"/>
</dbReference>
<dbReference type="EMBL" id="JACBKZ010000007">
    <property type="protein sequence ID" value="KAF5945760.1"/>
    <property type="molecule type" value="Genomic_DNA"/>
</dbReference>
<comment type="similarity">
    <text evidence="1">Belongs to the disease resistance NB-LRR family.</text>
</comment>
<keyword evidence="5" id="KW-0611">Plant defense</keyword>
<dbReference type="InterPro" id="IPR027417">
    <property type="entry name" value="P-loop_NTPase"/>
</dbReference>
<dbReference type="Gene3D" id="3.80.10.10">
    <property type="entry name" value="Ribonuclease Inhibitor"/>
    <property type="match status" value="1"/>
</dbReference>
<evidence type="ECO:0000313" key="12">
    <source>
        <dbReference type="Proteomes" id="UP000593564"/>
    </source>
</evidence>
<dbReference type="Gene3D" id="1.10.8.430">
    <property type="entry name" value="Helical domain of apoptotic protease-activating factors"/>
    <property type="match status" value="1"/>
</dbReference>
<evidence type="ECO:0000259" key="10">
    <source>
        <dbReference type="Pfam" id="PF23598"/>
    </source>
</evidence>
<dbReference type="PANTHER" id="PTHR23155:SF1238">
    <property type="entry name" value="TOMV SUSCEPTIBLE PROTEIN TM-2"/>
    <property type="match status" value="1"/>
</dbReference>
<comment type="caution">
    <text evidence="11">The sequence shown here is derived from an EMBL/GenBank/DDBJ whole genome shotgun (WGS) entry which is preliminary data.</text>
</comment>
<feature type="domain" description="Disease resistance N-terminal" evidence="8">
    <location>
        <begin position="13"/>
        <end position="96"/>
    </location>
</feature>
<keyword evidence="2" id="KW-0433">Leucine-rich repeat</keyword>
<dbReference type="PANTHER" id="PTHR23155">
    <property type="entry name" value="DISEASE RESISTANCE PROTEIN RP"/>
    <property type="match status" value="1"/>
</dbReference>
<dbReference type="Pfam" id="PF23598">
    <property type="entry name" value="LRR_14"/>
    <property type="match status" value="1"/>
</dbReference>
<evidence type="ECO:0000256" key="1">
    <source>
        <dbReference type="ARBA" id="ARBA00008894"/>
    </source>
</evidence>
<dbReference type="Pfam" id="PF18052">
    <property type="entry name" value="Rx_N"/>
    <property type="match status" value="1"/>
</dbReference>
<dbReference type="SUPFAM" id="SSF52058">
    <property type="entry name" value="L domain-like"/>
    <property type="match status" value="1"/>
</dbReference>
<evidence type="ECO:0008006" key="13">
    <source>
        <dbReference type="Google" id="ProtNLM"/>
    </source>
</evidence>
<keyword evidence="6" id="KW-0067">ATP-binding</keyword>
<dbReference type="InterPro" id="IPR036388">
    <property type="entry name" value="WH-like_DNA-bd_sf"/>
</dbReference>
<organism evidence="11 12">
    <name type="scientific">Camellia sinensis</name>
    <name type="common">Tea plant</name>
    <name type="synonym">Thea sinensis</name>
    <dbReference type="NCBI Taxonomy" id="4442"/>
    <lineage>
        <taxon>Eukaryota</taxon>
        <taxon>Viridiplantae</taxon>
        <taxon>Streptophyta</taxon>
        <taxon>Embryophyta</taxon>
        <taxon>Tracheophyta</taxon>
        <taxon>Spermatophyta</taxon>
        <taxon>Magnoliopsida</taxon>
        <taxon>eudicotyledons</taxon>
        <taxon>Gunneridae</taxon>
        <taxon>Pentapetalae</taxon>
        <taxon>asterids</taxon>
        <taxon>Ericales</taxon>
        <taxon>Theaceae</taxon>
        <taxon>Camellia</taxon>
    </lineage>
</organism>
<keyword evidence="3" id="KW-0677">Repeat</keyword>
<feature type="domain" description="NB-ARC" evidence="7">
    <location>
        <begin position="172"/>
        <end position="343"/>
    </location>
</feature>